<evidence type="ECO:0000256" key="6">
    <source>
        <dbReference type="ARBA" id="ARBA00023204"/>
    </source>
</evidence>
<keyword evidence="11" id="KW-1185">Reference proteome</keyword>
<dbReference type="InterPro" id="IPR041298">
    <property type="entry name" value="UBZ3"/>
</dbReference>
<sequence>MADMLECPFCEYTETDSYVLILHVEQFHTQNSPFVVRETSHGLPESLLNPQKEEVPSATSAQQDASADDAQWVLCPQPDCGEQIHLAELDEHADFHMAEQLTAGDKPPSPSGMHYPITPQHSLDHLSNFSTSLPDDLRQSKTRKRSDSEKTSLSRSILDILSPPSSTKSNNSKLKNKFGNTRLGKSELGPYAYEDHMPRWLHKQLEAGPKTTQQTTIGRDGKLVKHEVVENETPAILPILAQLLAADKSVKQAYLCHPSTVHICKTPKAGGFCGYRNIQMLVSYMQGARAQGYDKFPGRTPGILKLQDLIEVAWDKGINQIGRAQTGGIKDTRKYIGTPEVMALFQSLGIDYGVQAFTDRRNEHAYEQLLTDVEHYFKIGTKDGDAKVHKTNLPPIYLQQPGHSISIVGFERYKDGSRDILVFDPMFSTSPGMCRLLGRKDIRTSRPEVLQAYRRDSRQLKKHRDFEIVK</sequence>
<dbReference type="Pfam" id="PF07910">
    <property type="entry name" value="Peptidase_C78"/>
    <property type="match status" value="1"/>
</dbReference>
<dbReference type="GO" id="GO:0046872">
    <property type="term" value="F:metal ion binding"/>
    <property type="evidence" value="ECO:0007669"/>
    <property type="project" value="UniProtKB-KW"/>
</dbReference>
<feature type="region of interest" description="Disordered" evidence="8">
    <location>
        <begin position="46"/>
        <end position="67"/>
    </location>
</feature>
<evidence type="ECO:0000256" key="4">
    <source>
        <dbReference type="ARBA" id="ARBA00022763"/>
    </source>
</evidence>
<feature type="domain" description="UBZ3-type" evidence="9">
    <location>
        <begin position="68"/>
        <end position="104"/>
    </location>
</feature>
<keyword evidence="4" id="KW-0227">DNA damage</keyword>
<dbReference type="Pfam" id="PF18439">
    <property type="entry name" value="zf_UBZ"/>
    <property type="match status" value="1"/>
</dbReference>
<feature type="compositionally biased region" description="Basic and acidic residues" evidence="8">
    <location>
        <begin position="135"/>
        <end position="152"/>
    </location>
</feature>
<dbReference type="InterPro" id="IPR012462">
    <property type="entry name" value="UFSP1/2_DUB_cat"/>
</dbReference>
<dbReference type="PROSITE" id="PS51907">
    <property type="entry name" value="ZF_UBZ3"/>
    <property type="match status" value="1"/>
</dbReference>
<keyword evidence="6" id="KW-0234">DNA repair</keyword>
<dbReference type="AlphaFoldDB" id="A0A9P4HU35"/>
<dbReference type="GO" id="GO:0016740">
    <property type="term" value="F:transferase activity"/>
    <property type="evidence" value="ECO:0007669"/>
    <property type="project" value="UniProtKB-KW"/>
</dbReference>
<comment type="caution">
    <text evidence="10">The sequence shown here is derived from an EMBL/GenBank/DDBJ whole genome shotgun (WGS) entry which is preliminary data.</text>
</comment>
<gene>
    <name evidence="10" type="ORF">K490DRAFT_43038</name>
</gene>
<feature type="compositionally biased region" description="Low complexity" evidence="8">
    <location>
        <begin position="161"/>
        <end position="173"/>
    </location>
</feature>
<keyword evidence="5" id="KW-0378">Hydrolase</keyword>
<dbReference type="GO" id="GO:0006281">
    <property type="term" value="P:DNA repair"/>
    <property type="evidence" value="ECO:0007669"/>
    <property type="project" value="UniProtKB-KW"/>
</dbReference>
<comment type="subcellular location">
    <subcellularLocation>
        <location evidence="1">Nucleus</location>
    </subcellularLocation>
</comment>
<dbReference type="Gene3D" id="3.90.70.130">
    <property type="match status" value="1"/>
</dbReference>
<protein>
    <submittedName>
        <fullName evidence="10">DUF1671-domain-containing protein</fullName>
    </submittedName>
</protein>
<feature type="region of interest" description="Disordered" evidence="8">
    <location>
        <begin position="101"/>
        <end position="181"/>
    </location>
</feature>
<evidence type="ECO:0000313" key="11">
    <source>
        <dbReference type="Proteomes" id="UP000799776"/>
    </source>
</evidence>
<evidence type="ECO:0000259" key="9">
    <source>
        <dbReference type="PROSITE" id="PS51907"/>
    </source>
</evidence>
<evidence type="ECO:0000256" key="7">
    <source>
        <dbReference type="ARBA" id="ARBA00023242"/>
    </source>
</evidence>
<evidence type="ECO:0000256" key="5">
    <source>
        <dbReference type="ARBA" id="ARBA00022801"/>
    </source>
</evidence>
<dbReference type="Proteomes" id="UP000799776">
    <property type="component" value="Unassembled WGS sequence"/>
</dbReference>
<accession>A0A9P4HU35</accession>
<feature type="compositionally biased region" description="Polar residues" evidence="8">
    <location>
        <begin position="119"/>
        <end position="133"/>
    </location>
</feature>
<reference evidence="10" key="1">
    <citation type="journal article" date="2020" name="Stud. Mycol.">
        <title>101 Dothideomycetes genomes: a test case for predicting lifestyles and emergence of pathogens.</title>
        <authorList>
            <person name="Haridas S."/>
            <person name="Albert R."/>
            <person name="Binder M."/>
            <person name="Bloem J."/>
            <person name="Labutti K."/>
            <person name="Salamov A."/>
            <person name="Andreopoulos B."/>
            <person name="Baker S."/>
            <person name="Barry K."/>
            <person name="Bills G."/>
            <person name="Bluhm B."/>
            <person name="Cannon C."/>
            <person name="Castanera R."/>
            <person name="Culley D."/>
            <person name="Daum C."/>
            <person name="Ezra D."/>
            <person name="Gonzalez J."/>
            <person name="Henrissat B."/>
            <person name="Kuo A."/>
            <person name="Liang C."/>
            <person name="Lipzen A."/>
            <person name="Lutzoni F."/>
            <person name="Magnuson J."/>
            <person name="Mondo S."/>
            <person name="Nolan M."/>
            <person name="Ohm R."/>
            <person name="Pangilinan J."/>
            <person name="Park H.-J."/>
            <person name="Ramirez L."/>
            <person name="Alfaro M."/>
            <person name="Sun H."/>
            <person name="Tritt A."/>
            <person name="Yoshinaga Y."/>
            <person name="Zwiers L.-H."/>
            <person name="Turgeon B."/>
            <person name="Goodwin S."/>
            <person name="Spatafora J."/>
            <person name="Crous P."/>
            <person name="Grigoriev I."/>
        </authorList>
    </citation>
    <scope>NUCLEOTIDE SEQUENCE</scope>
    <source>
        <strain evidence="10">CBS 121410</strain>
    </source>
</reference>
<dbReference type="OrthoDB" id="288987at2759"/>
<dbReference type="EMBL" id="ML978722">
    <property type="protein sequence ID" value="KAF2086887.1"/>
    <property type="molecule type" value="Genomic_DNA"/>
</dbReference>
<evidence type="ECO:0000313" key="10">
    <source>
        <dbReference type="EMBL" id="KAF2086887.1"/>
    </source>
</evidence>
<proteinExistence type="predicted"/>
<dbReference type="GO" id="GO:0016787">
    <property type="term" value="F:hydrolase activity"/>
    <property type="evidence" value="ECO:0007669"/>
    <property type="project" value="UniProtKB-KW"/>
</dbReference>
<keyword evidence="3" id="KW-0479">Metal-binding</keyword>
<evidence type="ECO:0000256" key="3">
    <source>
        <dbReference type="ARBA" id="ARBA00022723"/>
    </source>
</evidence>
<name>A0A9P4HU35_9PEZI</name>
<evidence type="ECO:0000256" key="1">
    <source>
        <dbReference type="ARBA" id="ARBA00004123"/>
    </source>
</evidence>
<dbReference type="GO" id="GO:0005634">
    <property type="term" value="C:nucleus"/>
    <property type="evidence" value="ECO:0007669"/>
    <property type="project" value="UniProtKB-SubCell"/>
</dbReference>
<organism evidence="10 11">
    <name type="scientific">Saccharata proteae CBS 121410</name>
    <dbReference type="NCBI Taxonomy" id="1314787"/>
    <lineage>
        <taxon>Eukaryota</taxon>
        <taxon>Fungi</taxon>
        <taxon>Dikarya</taxon>
        <taxon>Ascomycota</taxon>
        <taxon>Pezizomycotina</taxon>
        <taxon>Dothideomycetes</taxon>
        <taxon>Dothideomycetes incertae sedis</taxon>
        <taxon>Botryosphaeriales</taxon>
        <taxon>Saccharataceae</taxon>
        <taxon>Saccharata</taxon>
    </lineage>
</organism>
<evidence type="ECO:0000256" key="8">
    <source>
        <dbReference type="SAM" id="MobiDB-lite"/>
    </source>
</evidence>
<evidence type="ECO:0000256" key="2">
    <source>
        <dbReference type="ARBA" id="ARBA00022679"/>
    </source>
</evidence>
<keyword evidence="2" id="KW-0808">Transferase</keyword>
<feature type="compositionally biased region" description="Low complexity" evidence="8">
    <location>
        <begin position="57"/>
        <end position="67"/>
    </location>
</feature>
<keyword evidence="7" id="KW-0539">Nucleus</keyword>